<dbReference type="InterPro" id="IPR001917">
    <property type="entry name" value="Aminotrans_II_pyridoxalP_BS"/>
</dbReference>
<protein>
    <recommendedName>
        <fullName evidence="6">Aromatic amino acid aminotransferase</fullName>
        <shortName evidence="6">ArAT</shortName>
        <ecNumber evidence="6">2.6.1.57</ecNumber>
    </recommendedName>
</protein>
<dbReference type="RefSeq" id="WP_142121046.1">
    <property type="nucleotide sequence ID" value="NZ_BAAASV010000002.1"/>
</dbReference>
<evidence type="ECO:0000256" key="5">
    <source>
        <dbReference type="ARBA" id="ARBA00022898"/>
    </source>
</evidence>
<reference evidence="8 9" key="1">
    <citation type="submission" date="2019-06" db="EMBL/GenBank/DDBJ databases">
        <title>Sequencing the genomes of 1000 actinobacteria strains.</title>
        <authorList>
            <person name="Klenk H.-P."/>
        </authorList>
    </citation>
    <scope>NUCLEOTIDE SEQUENCE [LARGE SCALE GENOMIC DNA]</scope>
    <source>
        <strain evidence="8 9">DSM 4813</strain>
    </source>
</reference>
<name>A0A542ZP00_RARFA</name>
<evidence type="ECO:0000313" key="8">
    <source>
        <dbReference type="EMBL" id="TQL62082.1"/>
    </source>
</evidence>
<comment type="subunit">
    <text evidence="2 6">Homodimer.</text>
</comment>
<dbReference type="EC" id="2.6.1.57" evidence="6"/>
<proteinExistence type="inferred from homology"/>
<dbReference type="HAMAP" id="MF_01513">
    <property type="entry name" value="Phe_aminotrans_2"/>
    <property type="match status" value="1"/>
</dbReference>
<evidence type="ECO:0000259" key="7">
    <source>
        <dbReference type="Pfam" id="PF00155"/>
    </source>
</evidence>
<dbReference type="SUPFAM" id="SSF53383">
    <property type="entry name" value="PLP-dependent transferases"/>
    <property type="match status" value="1"/>
</dbReference>
<dbReference type="NCBIfam" id="TIGR01141">
    <property type="entry name" value="hisC"/>
    <property type="match status" value="1"/>
</dbReference>
<sequence>MAEAAHSRVPLRPEIKALPEYVPGARPEPGVKVHRLASNENPYPPLPSVAAELAEELVGINRYPDMGNADLLGALADFLNAQADHGITSANLAVGTGSVGVLGHILQAVVGPGDEVIYPWRSFEAYPIVVDIVGGRSVRVPLIDGYTDLDGLVAAVTDRTRVLIVCTPNNPTGTAVTHSDLVRLIGQVPPEVLVLVDEAYLEFVRGDDPVRALALVDEFPNVVILRTFSKAYGLAGLRVGYAIGHPEVMAGVRATVTPFGVSSLAGRAGVLSLGARDELMTRVDGLVAERDRVVAALAKQGWQLPETQANFVWFDLGEESLAFAKAAGEAGILVRPFAGDGVRVSIGDSENNDALLSFTRQWLAGR</sequence>
<feature type="modified residue" description="N6-(pyridoxal phosphate)lysine" evidence="6">
    <location>
        <position position="230"/>
    </location>
</feature>
<dbReference type="InterPro" id="IPR015422">
    <property type="entry name" value="PyrdxlP-dep_Trfase_small"/>
</dbReference>
<gene>
    <name evidence="6" type="primary">pat</name>
    <name evidence="8" type="ORF">FB461_1717</name>
</gene>
<comment type="cofactor">
    <cofactor evidence="1 6">
        <name>pyridoxal 5'-phosphate</name>
        <dbReference type="ChEBI" id="CHEBI:597326"/>
    </cofactor>
</comment>
<dbReference type="PANTHER" id="PTHR43643:SF3">
    <property type="entry name" value="HISTIDINOL-PHOSPHATE AMINOTRANSFERASE"/>
    <property type="match status" value="1"/>
</dbReference>
<dbReference type="InterPro" id="IPR005861">
    <property type="entry name" value="HisP_aminotrans"/>
</dbReference>
<dbReference type="NCBIfam" id="NF002878">
    <property type="entry name" value="PRK03321.1"/>
    <property type="match status" value="1"/>
</dbReference>
<comment type="function">
    <text evidence="6">Aminotransferase that catalyzes the conversion of aromatic amino acids and 2-oxoglutarate into corresponding aromatic oxo acids and L-glutamate.</text>
</comment>
<dbReference type="GO" id="GO:0004400">
    <property type="term" value="F:histidinol-phosphate transaminase activity"/>
    <property type="evidence" value="ECO:0007669"/>
    <property type="project" value="InterPro"/>
</dbReference>
<dbReference type="EMBL" id="VFOS01000002">
    <property type="protein sequence ID" value="TQL62082.1"/>
    <property type="molecule type" value="Genomic_DNA"/>
</dbReference>
<feature type="domain" description="Aminotransferase class I/classII large" evidence="7">
    <location>
        <begin position="33"/>
        <end position="356"/>
    </location>
</feature>
<keyword evidence="9" id="KW-1185">Reference proteome</keyword>
<dbReference type="InterPro" id="IPR015421">
    <property type="entry name" value="PyrdxlP-dep_Trfase_major"/>
</dbReference>
<dbReference type="InterPro" id="IPR024892">
    <property type="entry name" value="ArAT"/>
</dbReference>
<comment type="caution">
    <text evidence="8">The sequence shown here is derived from an EMBL/GenBank/DDBJ whole genome shotgun (WGS) entry which is preliminary data.</text>
</comment>
<evidence type="ECO:0000313" key="9">
    <source>
        <dbReference type="Proteomes" id="UP000315389"/>
    </source>
</evidence>
<keyword evidence="3 6" id="KW-0032">Aminotransferase</keyword>
<organism evidence="8 9">
    <name type="scientific">Rarobacter faecitabidus</name>
    <dbReference type="NCBI Taxonomy" id="13243"/>
    <lineage>
        <taxon>Bacteria</taxon>
        <taxon>Bacillati</taxon>
        <taxon>Actinomycetota</taxon>
        <taxon>Actinomycetes</taxon>
        <taxon>Micrococcales</taxon>
        <taxon>Rarobacteraceae</taxon>
        <taxon>Rarobacter</taxon>
    </lineage>
</organism>
<dbReference type="Proteomes" id="UP000315389">
    <property type="component" value="Unassembled WGS sequence"/>
</dbReference>
<evidence type="ECO:0000256" key="6">
    <source>
        <dbReference type="HAMAP-Rule" id="MF_01513"/>
    </source>
</evidence>
<dbReference type="OrthoDB" id="9809616at2"/>
<accession>A0A542ZP00</accession>
<evidence type="ECO:0000256" key="1">
    <source>
        <dbReference type="ARBA" id="ARBA00001933"/>
    </source>
</evidence>
<comment type="catalytic activity">
    <reaction evidence="6">
        <text>an aromatic L-alpha-amino acid + 2-oxoglutarate = an aromatic oxo-acid + L-glutamate</text>
        <dbReference type="Rhea" id="RHEA:17533"/>
        <dbReference type="ChEBI" id="CHEBI:16810"/>
        <dbReference type="ChEBI" id="CHEBI:29985"/>
        <dbReference type="ChEBI" id="CHEBI:73309"/>
        <dbReference type="ChEBI" id="CHEBI:84824"/>
        <dbReference type="EC" id="2.6.1.57"/>
    </reaction>
</comment>
<keyword evidence="4 6" id="KW-0808">Transferase</keyword>
<evidence type="ECO:0000256" key="2">
    <source>
        <dbReference type="ARBA" id="ARBA00011738"/>
    </source>
</evidence>
<dbReference type="Pfam" id="PF00155">
    <property type="entry name" value="Aminotran_1_2"/>
    <property type="match status" value="1"/>
</dbReference>
<dbReference type="Gene3D" id="3.40.640.10">
    <property type="entry name" value="Type I PLP-dependent aspartate aminotransferase-like (Major domain)"/>
    <property type="match status" value="1"/>
</dbReference>
<dbReference type="AlphaFoldDB" id="A0A542ZP00"/>
<dbReference type="InterPro" id="IPR004839">
    <property type="entry name" value="Aminotransferase_I/II_large"/>
</dbReference>
<dbReference type="GO" id="GO:0008793">
    <property type="term" value="F:aromatic-amino-acid transaminase activity"/>
    <property type="evidence" value="ECO:0007669"/>
    <property type="project" value="UniProtKB-UniRule"/>
</dbReference>
<dbReference type="GO" id="GO:0030170">
    <property type="term" value="F:pyridoxal phosphate binding"/>
    <property type="evidence" value="ECO:0007669"/>
    <property type="project" value="UniProtKB-UniRule"/>
</dbReference>
<dbReference type="PANTHER" id="PTHR43643">
    <property type="entry name" value="HISTIDINOL-PHOSPHATE AMINOTRANSFERASE 2"/>
    <property type="match status" value="1"/>
</dbReference>
<dbReference type="HAMAP" id="MF_01023">
    <property type="entry name" value="HisC_aminotrans_2"/>
    <property type="match status" value="1"/>
</dbReference>
<dbReference type="InterPro" id="IPR015424">
    <property type="entry name" value="PyrdxlP-dep_Trfase"/>
</dbReference>
<evidence type="ECO:0000256" key="4">
    <source>
        <dbReference type="ARBA" id="ARBA00022679"/>
    </source>
</evidence>
<dbReference type="Gene3D" id="3.90.1150.10">
    <property type="entry name" value="Aspartate Aminotransferase, domain 1"/>
    <property type="match status" value="1"/>
</dbReference>
<keyword evidence="5 6" id="KW-0663">Pyridoxal phosphate</keyword>
<dbReference type="PROSITE" id="PS00599">
    <property type="entry name" value="AA_TRANSFER_CLASS_2"/>
    <property type="match status" value="1"/>
</dbReference>
<evidence type="ECO:0000256" key="3">
    <source>
        <dbReference type="ARBA" id="ARBA00022576"/>
    </source>
</evidence>
<dbReference type="CDD" id="cd00609">
    <property type="entry name" value="AAT_like"/>
    <property type="match status" value="1"/>
</dbReference>
<dbReference type="InterPro" id="IPR050106">
    <property type="entry name" value="HistidinolP_aminotransfase"/>
</dbReference>
<dbReference type="GO" id="GO:0000105">
    <property type="term" value="P:L-histidine biosynthetic process"/>
    <property type="evidence" value="ECO:0007669"/>
    <property type="project" value="InterPro"/>
</dbReference>
<comment type="similarity">
    <text evidence="6">Belongs to the class-II pyridoxal-phosphate-dependent aminotransferase family.</text>
</comment>